<dbReference type="OrthoDB" id="9801773at2"/>
<evidence type="ECO:0000313" key="4">
    <source>
        <dbReference type="EMBL" id="RUO54268.1"/>
    </source>
</evidence>
<sequence length="307" mass="34299">MKLLITGGTGLIGTELIGRLRDRYEITVLSREPEEASKRFGKGVQALRSLDDVSDLSDFYGVINLQGEGIADKRWTARQKTRLQESRWEITRKLSERMRACEQPPKVFISGSAIGYYGAQGDEVMTEDKTVDLPDDFAHKLCAEWERLALEAQSVTRVCVVRTGVVLASDDSALQKMLPPYLLGLGGPLGNGKQYFSWIHLQDIARVFEFLLEHDDCQGVYNGTAPDPLPQELFSAKIAKVLRKSHFMRVPAWVLKLLLGEMSQMLLTGQRVEPARLQQAGFEFEFSSAEAALRDCLLPSSSSEQNS</sequence>
<dbReference type="PANTHER" id="PTHR11092">
    <property type="entry name" value="SUGAR NUCLEOTIDE EPIMERASE RELATED"/>
    <property type="match status" value="1"/>
</dbReference>
<proteinExistence type="inferred from homology"/>
<dbReference type="Pfam" id="PF08338">
    <property type="entry name" value="DUF1731"/>
    <property type="match status" value="1"/>
</dbReference>
<dbReference type="InterPro" id="IPR036291">
    <property type="entry name" value="NAD(P)-bd_dom_sf"/>
</dbReference>
<evidence type="ECO:0000259" key="2">
    <source>
        <dbReference type="Pfam" id="PF01370"/>
    </source>
</evidence>
<dbReference type="NCBIfam" id="TIGR01777">
    <property type="entry name" value="yfcH"/>
    <property type="match status" value="1"/>
</dbReference>
<dbReference type="InterPro" id="IPR010099">
    <property type="entry name" value="SDR39U1"/>
</dbReference>
<dbReference type="EMBL" id="PIPW01000001">
    <property type="protein sequence ID" value="RUO54268.1"/>
    <property type="molecule type" value="Genomic_DNA"/>
</dbReference>
<comment type="similarity">
    <text evidence="1">Belongs to the NAD(P)-dependent epimerase/dehydratase family. SDR39U1 subfamily.</text>
</comment>
<reference evidence="5" key="1">
    <citation type="journal article" date="2018" name="Front. Microbiol.">
        <title>Genome-Based Analysis Reveals the Taxonomy and Diversity of the Family Idiomarinaceae.</title>
        <authorList>
            <person name="Liu Y."/>
            <person name="Lai Q."/>
            <person name="Shao Z."/>
        </authorList>
    </citation>
    <scope>NUCLEOTIDE SEQUENCE [LARGE SCALE GENOMIC DNA]</scope>
    <source>
        <strain evidence="5">BH195</strain>
    </source>
</reference>
<name>A0A432Y002_9GAMM</name>
<gene>
    <name evidence="4" type="ORF">CWI69_02300</name>
</gene>
<dbReference type="InterPro" id="IPR001509">
    <property type="entry name" value="Epimerase_deHydtase"/>
</dbReference>
<dbReference type="Proteomes" id="UP000287198">
    <property type="component" value="Unassembled WGS sequence"/>
</dbReference>
<dbReference type="Pfam" id="PF01370">
    <property type="entry name" value="Epimerase"/>
    <property type="match status" value="1"/>
</dbReference>
<evidence type="ECO:0000313" key="5">
    <source>
        <dbReference type="Proteomes" id="UP000287198"/>
    </source>
</evidence>
<dbReference type="PANTHER" id="PTHR11092:SF0">
    <property type="entry name" value="EPIMERASE FAMILY PROTEIN SDR39U1"/>
    <property type="match status" value="1"/>
</dbReference>
<keyword evidence="5" id="KW-1185">Reference proteome</keyword>
<evidence type="ECO:0000259" key="3">
    <source>
        <dbReference type="Pfam" id="PF08338"/>
    </source>
</evidence>
<accession>A0A432Y002</accession>
<feature type="domain" description="NAD-dependent epimerase/dehydratase" evidence="2">
    <location>
        <begin position="4"/>
        <end position="222"/>
    </location>
</feature>
<evidence type="ECO:0000256" key="1">
    <source>
        <dbReference type="ARBA" id="ARBA00009353"/>
    </source>
</evidence>
<feature type="domain" description="DUF1731" evidence="3">
    <location>
        <begin position="250"/>
        <end position="295"/>
    </location>
</feature>
<organism evidence="4 5">
    <name type="scientific">Pseudidiomarina halophila</name>
    <dbReference type="NCBI Taxonomy" id="1449799"/>
    <lineage>
        <taxon>Bacteria</taxon>
        <taxon>Pseudomonadati</taxon>
        <taxon>Pseudomonadota</taxon>
        <taxon>Gammaproteobacteria</taxon>
        <taxon>Alteromonadales</taxon>
        <taxon>Idiomarinaceae</taxon>
        <taxon>Pseudidiomarina</taxon>
    </lineage>
</organism>
<comment type="caution">
    <text evidence="4">The sequence shown here is derived from an EMBL/GenBank/DDBJ whole genome shotgun (WGS) entry which is preliminary data.</text>
</comment>
<dbReference type="SUPFAM" id="SSF51735">
    <property type="entry name" value="NAD(P)-binding Rossmann-fold domains"/>
    <property type="match status" value="1"/>
</dbReference>
<dbReference type="AlphaFoldDB" id="A0A432Y002"/>
<dbReference type="Gene3D" id="3.40.50.720">
    <property type="entry name" value="NAD(P)-binding Rossmann-like Domain"/>
    <property type="match status" value="1"/>
</dbReference>
<protein>
    <submittedName>
        <fullName evidence="4">TIGR01777 family protein</fullName>
    </submittedName>
</protein>
<dbReference type="InterPro" id="IPR013549">
    <property type="entry name" value="DUF1731"/>
</dbReference>